<dbReference type="InterPro" id="IPR036116">
    <property type="entry name" value="FN3_sf"/>
</dbReference>
<dbReference type="CDD" id="cd08023">
    <property type="entry name" value="GH16_laminarinase_like"/>
    <property type="match status" value="1"/>
</dbReference>
<evidence type="ECO:0000259" key="3">
    <source>
        <dbReference type="PROSITE" id="PS50853"/>
    </source>
</evidence>
<dbReference type="STRING" id="320771.Cflav_PD5686"/>
<dbReference type="EC" id="3.2.1.39" evidence="5"/>
<dbReference type="PANTHER" id="PTHR10963:SF55">
    <property type="entry name" value="GLYCOSIDE HYDROLASE FAMILY 16 PROTEIN"/>
    <property type="match status" value="1"/>
</dbReference>
<accession>B9XAL6</accession>
<proteinExistence type="inferred from homology"/>
<feature type="chain" id="PRO_5002894703" evidence="2">
    <location>
        <begin position="34"/>
        <end position="667"/>
    </location>
</feature>
<dbReference type="InterPro" id="IPR013320">
    <property type="entry name" value="ConA-like_dom_sf"/>
</dbReference>
<dbReference type="Gene3D" id="2.60.40.10">
    <property type="entry name" value="Immunoglobulins"/>
    <property type="match status" value="2"/>
</dbReference>
<comment type="similarity">
    <text evidence="1">Belongs to the glycosyl hydrolase 16 family.</text>
</comment>
<dbReference type="Gene3D" id="2.60.120.430">
    <property type="entry name" value="Galactose-binding lectin"/>
    <property type="match status" value="1"/>
</dbReference>
<organism evidence="5 6">
    <name type="scientific">Pedosphaera parvula (strain Ellin514)</name>
    <dbReference type="NCBI Taxonomy" id="320771"/>
    <lineage>
        <taxon>Bacteria</taxon>
        <taxon>Pseudomonadati</taxon>
        <taxon>Verrucomicrobiota</taxon>
        <taxon>Pedosphaerae</taxon>
        <taxon>Pedosphaerales</taxon>
        <taxon>Pedosphaeraceae</taxon>
        <taxon>Pedosphaera</taxon>
    </lineage>
</organism>
<dbReference type="SUPFAM" id="SSF49899">
    <property type="entry name" value="Concanavalin A-like lectins/glucanases"/>
    <property type="match status" value="1"/>
</dbReference>
<keyword evidence="5" id="KW-0326">Glycosidase</keyword>
<dbReference type="CDD" id="cd00063">
    <property type="entry name" value="FN3"/>
    <property type="match status" value="1"/>
</dbReference>
<feature type="signal peptide" evidence="2">
    <location>
        <begin position="1"/>
        <end position="33"/>
    </location>
</feature>
<dbReference type="InterPro" id="IPR000757">
    <property type="entry name" value="Beta-glucanase-like"/>
</dbReference>
<dbReference type="Pfam" id="PF11721">
    <property type="entry name" value="Malectin"/>
    <property type="match status" value="1"/>
</dbReference>
<dbReference type="InterPro" id="IPR021720">
    <property type="entry name" value="Malectin_dom"/>
</dbReference>
<dbReference type="SUPFAM" id="SSF49265">
    <property type="entry name" value="Fibronectin type III"/>
    <property type="match status" value="1"/>
</dbReference>
<sequence precursor="true">MKRKLKKHISRSVRYARYALLALMLAFPFACQAGWQLVWSDEFNQVDGSSPASTNWTYDVGNGNGGWGNNQLEYDTSRTNNARIQGGQLVIEARQENTNGFNYTSTRMKTQGKWSWTYGRIEASIKLPKGQGIWPAFWMLGANIDSVGWPNCGEIDIMENIGNAGDQGTDHGTIHGPQSGLPANCGGDYNCYSGVGGTYTMPGGARLSDGFHVFAIEWTTNQIKWYCDTNVVFTATPASLPSGGTWVFTAPQFLILNLAVGGNWPGNPDGTTVFPQQMLVDYVRVYSFVPAAPDAPTGLTASPGNAKVYLSWDVSNSDATGYIIKRAAVSGGSYITVGTTSTNNFTDSGVFNCSTYYYVVSATNSLGESMNSSEQTAALGEFALAVNSGGSAVGQFGADAYFTGGTQAGSTTAEIDTSGLVAPAPQAVYQTERFGNCTYTFTGLTSGLNYKVRLHFAEYYWTAVGQRRFNVSINGTQVLTNFDILAVTGAQYKATIQEFTATANNGQITVQYTTVTDNAKSGGIEILLARTATPTASNNGPIWTGMTLNLTASTVSGATYHWTGPDGFTSTKQNPSIVNASTKASGLYSVTAIIGTCASTPATTAVTVNPPARLTIQSLGQNLTIGWPAGVLQSATNVSGPWSNLSVVTPLNTNATATQQFYRLKLQ</sequence>
<dbReference type="InterPro" id="IPR003961">
    <property type="entry name" value="FN3_dom"/>
</dbReference>
<dbReference type="PROSITE" id="PS51762">
    <property type="entry name" value="GH16_2"/>
    <property type="match status" value="1"/>
</dbReference>
<dbReference type="AlphaFoldDB" id="B9XAL6"/>
<dbReference type="EMBL" id="ABOX02000002">
    <property type="protein sequence ID" value="EEF63051.1"/>
    <property type="molecule type" value="Genomic_DNA"/>
</dbReference>
<dbReference type="GO" id="GO:0042973">
    <property type="term" value="F:glucan endo-1,3-beta-D-glucosidase activity"/>
    <property type="evidence" value="ECO:0007669"/>
    <property type="project" value="UniProtKB-EC"/>
</dbReference>
<evidence type="ECO:0000313" key="5">
    <source>
        <dbReference type="EMBL" id="EEF63051.1"/>
    </source>
</evidence>
<gene>
    <name evidence="5" type="ORF">Cflav_PD5686</name>
</gene>
<keyword evidence="2" id="KW-0732">Signal</keyword>
<dbReference type="GO" id="GO:0005975">
    <property type="term" value="P:carbohydrate metabolic process"/>
    <property type="evidence" value="ECO:0007669"/>
    <property type="project" value="InterPro"/>
</dbReference>
<protein>
    <submittedName>
        <fullName evidence="5">Glucan endo-1,3-beta-D-glucosidase</fullName>
        <ecNumber evidence="5">3.2.1.39</ecNumber>
    </submittedName>
</protein>
<dbReference type="SMART" id="SM00060">
    <property type="entry name" value="FN3"/>
    <property type="match status" value="1"/>
</dbReference>
<dbReference type="PROSITE" id="PS50853">
    <property type="entry name" value="FN3"/>
    <property type="match status" value="1"/>
</dbReference>
<keyword evidence="5" id="KW-0378">Hydrolase</keyword>
<evidence type="ECO:0000256" key="2">
    <source>
        <dbReference type="SAM" id="SignalP"/>
    </source>
</evidence>
<comment type="caution">
    <text evidence="5">The sequence shown here is derived from an EMBL/GenBank/DDBJ whole genome shotgun (WGS) entry which is preliminary data.</text>
</comment>
<dbReference type="PANTHER" id="PTHR10963">
    <property type="entry name" value="GLYCOSYL HYDROLASE-RELATED"/>
    <property type="match status" value="1"/>
</dbReference>
<dbReference type="Gene3D" id="2.60.120.200">
    <property type="match status" value="1"/>
</dbReference>
<dbReference type="InterPro" id="IPR050546">
    <property type="entry name" value="Glycosyl_Hydrlase_16"/>
</dbReference>
<dbReference type="Pfam" id="PF00722">
    <property type="entry name" value="Glyco_hydro_16"/>
    <property type="match status" value="1"/>
</dbReference>
<reference evidence="5 6" key="1">
    <citation type="journal article" date="2011" name="J. Bacteriol.">
        <title>Genome sequence of 'Pedosphaera parvula' Ellin514, an aerobic Verrucomicrobial isolate from pasture soil.</title>
        <authorList>
            <person name="Kant R."/>
            <person name="van Passel M.W."/>
            <person name="Sangwan P."/>
            <person name="Palva A."/>
            <person name="Lucas S."/>
            <person name="Copeland A."/>
            <person name="Lapidus A."/>
            <person name="Glavina Del Rio T."/>
            <person name="Dalin E."/>
            <person name="Tice H."/>
            <person name="Bruce D."/>
            <person name="Goodwin L."/>
            <person name="Pitluck S."/>
            <person name="Chertkov O."/>
            <person name="Larimer F.W."/>
            <person name="Land M.L."/>
            <person name="Hauser L."/>
            <person name="Brettin T.S."/>
            <person name="Detter J.C."/>
            <person name="Han S."/>
            <person name="de Vos W.M."/>
            <person name="Janssen P.H."/>
            <person name="Smidt H."/>
        </authorList>
    </citation>
    <scope>NUCLEOTIDE SEQUENCE [LARGE SCALE GENOMIC DNA]</scope>
    <source>
        <strain evidence="5 6">Ellin514</strain>
    </source>
</reference>
<evidence type="ECO:0000259" key="4">
    <source>
        <dbReference type="PROSITE" id="PS51762"/>
    </source>
</evidence>
<dbReference type="Proteomes" id="UP000003688">
    <property type="component" value="Unassembled WGS sequence"/>
</dbReference>
<feature type="domain" description="GH16" evidence="4">
    <location>
        <begin position="16"/>
        <end position="291"/>
    </location>
</feature>
<evidence type="ECO:0000313" key="6">
    <source>
        <dbReference type="Proteomes" id="UP000003688"/>
    </source>
</evidence>
<dbReference type="RefSeq" id="WP_007412864.1">
    <property type="nucleotide sequence ID" value="NZ_ABOX02000002.1"/>
</dbReference>
<dbReference type="OrthoDB" id="9809583at2"/>
<dbReference type="InterPro" id="IPR013783">
    <property type="entry name" value="Ig-like_fold"/>
</dbReference>
<keyword evidence="6" id="KW-1185">Reference proteome</keyword>
<evidence type="ECO:0000256" key="1">
    <source>
        <dbReference type="ARBA" id="ARBA00006865"/>
    </source>
</evidence>
<feature type="domain" description="Fibronectin type-III" evidence="3">
    <location>
        <begin position="292"/>
        <end position="382"/>
    </location>
</feature>
<name>B9XAL6_PEDPL</name>